<proteinExistence type="predicted"/>
<protein>
    <submittedName>
        <fullName evidence="1">Uncharacterized protein</fullName>
    </submittedName>
</protein>
<organism evidence="1">
    <name type="scientific">uncultured Caudovirales phage</name>
    <dbReference type="NCBI Taxonomy" id="2100421"/>
    <lineage>
        <taxon>Viruses</taxon>
        <taxon>Duplodnaviria</taxon>
        <taxon>Heunggongvirae</taxon>
        <taxon>Uroviricota</taxon>
        <taxon>Caudoviricetes</taxon>
        <taxon>Peduoviridae</taxon>
        <taxon>Maltschvirus</taxon>
        <taxon>Maltschvirus maltsch</taxon>
    </lineage>
</organism>
<evidence type="ECO:0000313" key="1">
    <source>
        <dbReference type="EMBL" id="CAB4124102.1"/>
    </source>
</evidence>
<name>A0A6J5KS60_9CAUD</name>
<reference evidence="1" key="1">
    <citation type="submission" date="2020-04" db="EMBL/GenBank/DDBJ databases">
        <authorList>
            <person name="Chiriac C."/>
            <person name="Salcher M."/>
            <person name="Ghai R."/>
            <person name="Kavagutti S V."/>
        </authorList>
    </citation>
    <scope>NUCLEOTIDE SEQUENCE</scope>
</reference>
<gene>
    <name evidence="1" type="ORF">UFOVP49_8</name>
</gene>
<accession>A0A6J5KS60</accession>
<sequence length="898" mass="96836">MSNISTVVPYIRTKEIEFVADSLKPYKPAHFFFDSLLVDKFVQKASSIKVNAGFDTTELLQDEGLYSANSGGYATVISASPNTIYVNDNFVSLDVSNYGSNISFTSSDFKHGDIVFSSPDVSSNISLNNFSGRVEFFDPTNYVLVLRTLTGTPSNTTNYNSLFNLGNLSGKLANVINVRTNTKFYSDDSVYSVDNITKTFTVDTYTHNHGTISVSGSTINVQLASIPPETANANLIYFTSGTGLGEVRQIQVVSNTSSLVSLNSAITVTGNTTYTLGDAGTNSGPVVDEYGIIAGVFQLPETNTYKFKVGKKIFTIVDSTDEQNTSNQMKSTAEFDASGTISGSDKATPIVAKSPVSVTPNRFTQPRVRSKDPVAQTFYTPDPSSDINNYGIFVSSINLFFRSKPDTGNTEPALPVTVKIVKTSNGYPTDEIVAITSVSCDKINVTDGITTFPNTSDALTYTKFTFSDPVYLLPSQQYAITVQSDSPSYDLWLAELGATVLNDSTNSNRRVSEQPYIGSFFRSQNASTWTPFQNEDLMFVINKAAFSSANPPTLVFNAEAPTFNIGIHSMMLHSSDISFGQANLSYAFKSTLASSLVTETSNTHIEIDKIFNFSSDLKTSSKSVNRKRVILAGNANSMFVSVTMGTNNSDISPLFNSERLSLVTEEYIINSGGISNNNITITSKGGLHSNLANISIAISAPQLSTGVQATANIIASGLVSGNIVAINIINEGSGYVESPTITITETGIASNAKAVIVSENGKSGGNALARYMTKKIILADGFDAGDLRVYVDTIRPQGTDVIAYYKVLSSSDPDQFDDKLWKRMYLENNIISQDTTTPVELVFRPSETGTTLSYAENGITYPLGGKFKYFSVKLVMLAADPSVPPIIKNMRAIALPGG</sequence>
<dbReference type="EMBL" id="LR796178">
    <property type="protein sequence ID" value="CAB4124102.1"/>
    <property type="molecule type" value="Genomic_DNA"/>
</dbReference>